<organism evidence="2 3">
    <name type="scientific">Pseudoloma neurophilia</name>
    <dbReference type="NCBI Taxonomy" id="146866"/>
    <lineage>
        <taxon>Eukaryota</taxon>
        <taxon>Fungi</taxon>
        <taxon>Fungi incertae sedis</taxon>
        <taxon>Microsporidia</taxon>
        <taxon>Pseudoloma</taxon>
    </lineage>
</organism>
<dbReference type="Proteomes" id="UP000051530">
    <property type="component" value="Unassembled WGS sequence"/>
</dbReference>
<dbReference type="Gene3D" id="1.20.1270.60">
    <property type="entry name" value="Arfaptin homology (AH) domain/BAR domain"/>
    <property type="match status" value="1"/>
</dbReference>
<dbReference type="InterPro" id="IPR027267">
    <property type="entry name" value="AH/BAR_dom_sf"/>
</dbReference>
<dbReference type="AlphaFoldDB" id="A0A0R0M6H5"/>
<dbReference type="Pfam" id="PF10455">
    <property type="entry name" value="BAR_2"/>
    <property type="match status" value="1"/>
</dbReference>
<comment type="caution">
    <text evidence="2">The sequence shown here is derived from an EMBL/GenBank/DDBJ whole genome shotgun (WGS) entry which is preliminary data.</text>
</comment>
<evidence type="ECO:0000313" key="3">
    <source>
        <dbReference type="Proteomes" id="UP000051530"/>
    </source>
</evidence>
<gene>
    <name evidence="2" type="ORF">M153_2200051783</name>
</gene>
<dbReference type="VEuPathDB" id="MicrosporidiaDB:M153_2200051783"/>
<reference evidence="2 3" key="1">
    <citation type="submission" date="2015-07" db="EMBL/GenBank/DDBJ databases">
        <title>The genome of Pseudoloma neurophilia, a relevant intracellular parasite of the zebrafish.</title>
        <authorList>
            <person name="Ndikumana S."/>
            <person name="Pelin A."/>
            <person name="Sanders J."/>
            <person name="Corradi N."/>
        </authorList>
    </citation>
    <scope>NUCLEOTIDE SEQUENCE [LARGE SCALE GENOMIC DNA]</scope>
    <source>
        <strain evidence="2 3">MK1</strain>
    </source>
</reference>
<dbReference type="OrthoDB" id="2191916at2759"/>
<dbReference type="InterPro" id="IPR018859">
    <property type="entry name" value="BAR_dom-cont"/>
</dbReference>
<keyword evidence="3" id="KW-1185">Reference proteome</keyword>
<evidence type="ECO:0000313" key="2">
    <source>
        <dbReference type="EMBL" id="KRH95182.1"/>
    </source>
</evidence>
<feature type="coiled-coil region" evidence="1">
    <location>
        <begin position="122"/>
        <end position="156"/>
    </location>
</feature>
<dbReference type="SUPFAM" id="SSF103657">
    <property type="entry name" value="BAR/IMD domain-like"/>
    <property type="match status" value="1"/>
</dbReference>
<evidence type="ECO:0000256" key="1">
    <source>
        <dbReference type="SAM" id="Coils"/>
    </source>
</evidence>
<protein>
    <submittedName>
        <fullName evidence="2">Uncharacterized protein</fullName>
    </submittedName>
</protein>
<dbReference type="EMBL" id="LGUB01000004">
    <property type="protein sequence ID" value="KRH95182.1"/>
    <property type="molecule type" value="Genomic_DNA"/>
</dbReference>
<accession>A0A0R0M6H5</accession>
<name>A0A0R0M6H5_9MICR</name>
<keyword evidence="1" id="KW-0175">Coiled coil</keyword>
<proteinExistence type="predicted"/>
<sequence>MQSRFKKLIRKVDRIEYLNTNLPNNYEEIQEDYRTVKKKLEILRTSFIKFMSYEHGGSAFKATMRAIEVVGRKISHDSYEMKSFYREAEIAIREITKIRSNDSLKNIAEKYSSALSSIEDSKIKMNDEMEKIIKIIKDLQEQIKEIDESRANILNLRYDLEKLYKKRGPEDPELAQQKTQFHSQVNITREQMTNFIKDDRVFSVLKDSAAVQAQFFEEAANQLKNVD</sequence>